<dbReference type="SUPFAM" id="SSF55424">
    <property type="entry name" value="FAD/NAD-linked reductases, dimerisation (C-terminal) domain"/>
    <property type="match status" value="1"/>
</dbReference>
<dbReference type="SUPFAM" id="SSF51735">
    <property type="entry name" value="NAD(P)-binding Rossmann-fold domains"/>
    <property type="match status" value="1"/>
</dbReference>
<dbReference type="InterPro" id="IPR023753">
    <property type="entry name" value="FAD/NAD-binding_dom"/>
</dbReference>
<dbReference type="InterPro" id="IPR016156">
    <property type="entry name" value="FAD/NAD-linked_Rdtase_dimer_sf"/>
</dbReference>
<keyword evidence="4 9" id="KW-0274">FAD</keyword>
<comment type="cofactor">
    <cofactor evidence="1">
        <name>FAD</name>
        <dbReference type="ChEBI" id="CHEBI:57692"/>
    </cofactor>
</comment>
<dbReference type="InterPro" id="IPR012999">
    <property type="entry name" value="Pyr_OxRdtase_I_AS"/>
</dbReference>
<evidence type="ECO:0000313" key="13">
    <source>
        <dbReference type="Proteomes" id="UP001303902"/>
    </source>
</evidence>
<dbReference type="EMBL" id="CP129118">
    <property type="protein sequence ID" value="WOV86898.1"/>
    <property type="molecule type" value="Genomic_DNA"/>
</dbReference>
<evidence type="ECO:0000256" key="2">
    <source>
        <dbReference type="ARBA" id="ARBA00007532"/>
    </source>
</evidence>
<keyword evidence="13" id="KW-1185">Reference proteome</keyword>
<evidence type="ECO:0000256" key="3">
    <source>
        <dbReference type="ARBA" id="ARBA00022630"/>
    </source>
</evidence>
<evidence type="ECO:0000256" key="1">
    <source>
        <dbReference type="ARBA" id="ARBA00001974"/>
    </source>
</evidence>
<dbReference type="RefSeq" id="WP_317966476.1">
    <property type="nucleotide sequence ID" value="NZ_CP129118.1"/>
</dbReference>
<dbReference type="PANTHER" id="PTHR22912">
    <property type="entry name" value="DISULFIDE OXIDOREDUCTASE"/>
    <property type="match status" value="1"/>
</dbReference>
<feature type="domain" description="FAD/NAD(P)-binding" evidence="11">
    <location>
        <begin position="11"/>
        <end position="330"/>
    </location>
</feature>
<evidence type="ECO:0000256" key="9">
    <source>
        <dbReference type="RuleBase" id="RU003691"/>
    </source>
</evidence>
<keyword evidence="5 9" id="KW-0560">Oxidoreductase</keyword>
<evidence type="ECO:0000256" key="8">
    <source>
        <dbReference type="ARBA" id="ARBA00023284"/>
    </source>
</evidence>
<dbReference type="InterPro" id="IPR001100">
    <property type="entry name" value="Pyr_nuc-diS_OxRdtase"/>
</dbReference>
<keyword evidence="6" id="KW-0520">NAD</keyword>
<dbReference type="Gene3D" id="3.30.390.30">
    <property type="match status" value="1"/>
</dbReference>
<protein>
    <submittedName>
        <fullName evidence="12">FAD-dependent oxidoreductase</fullName>
    </submittedName>
</protein>
<dbReference type="InterPro" id="IPR004099">
    <property type="entry name" value="Pyr_nucl-diS_OxRdtase_dimer"/>
</dbReference>
<dbReference type="InterPro" id="IPR036188">
    <property type="entry name" value="FAD/NAD-bd_sf"/>
</dbReference>
<evidence type="ECO:0000256" key="7">
    <source>
        <dbReference type="ARBA" id="ARBA00023157"/>
    </source>
</evidence>
<dbReference type="InterPro" id="IPR036291">
    <property type="entry name" value="NAD(P)-bd_dom_sf"/>
</dbReference>
<organism evidence="12 13">
    <name type="scientific">Sporosarcina oncorhynchi</name>
    <dbReference type="NCBI Taxonomy" id="3056444"/>
    <lineage>
        <taxon>Bacteria</taxon>
        <taxon>Bacillati</taxon>
        <taxon>Bacillota</taxon>
        <taxon>Bacilli</taxon>
        <taxon>Bacillales</taxon>
        <taxon>Caryophanaceae</taxon>
        <taxon>Sporosarcina</taxon>
    </lineage>
</organism>
<keyword evidence="7" id="KW-1015">Disulfide bond</keyword>
<dbReference type="PRINTS" id="PR00368">
    <property type="entry name" value="FADPNR"/>
</dbReference>
<name>A0ABZ0L455_9BACL</name>
<evidence type="ECO:0000256" key="5">
    <source>
        <dbReference type="ARBA" id="ARBA00023002"/>
    </source>
</evidence>
<reference evidence="12 13" key="1">
    <citation type="submission" date="2023-06" db="EMBL/GenBank/DDBJ databases">
        <title>Sporosarcina sp. nov., isolated from Korean tranditional fermented seafood 'Jeotgal'.</title>
        <authorList>
            <person name="Yang A.I."/>
            <person name="Shin N.-R."/>
        </authorList>
    </citation>
    <scope>NUCLEOTIDE SEQUENCE [LARGE SCALE GENOMIC DNA]</scope>
    <source>
        <strain evidence="12 13">T2O-4</strain>
    </source>
</reference>
<dbReference type="Gene3D" id="3.50.50.60">
    <property type="entry name" value="FAD/NAD(P)-binding domain"/>
    <property type="match status" value="2"/>
</dbReference>
<evidence type="ECO:0000256" key="6">
    <source>
        <dbReference type="ARBA" id="ARBA00023027"/>
    </source>
</evidence>
<accession>A0ABZ0L455</accession>
<sequence>MVVGEISQERNLIIIGGGPGGYSAAIRGAQLGLSVTLIEQADMGGVCLNEGCIPSKIVTHAAAKRTEAPHLQELGIGTSDMPFDFKKLLAYKDKVINQLRSGVESLCKENKVEMIRGKVTFLATDKIGVENGHQFDIYEFQQAIIATGSTPVMPFFMKEKGERMLLPHELFALEEVPDHLIVRGSDYIALEAASSFAALGAKVSVVIENQADFPFDESINKELSRLFKKRKIKLYKELQFLSTNEAEDGITMTFLTDKNVEETLFGSHLFVSGTRTANLEPLGISRFGIAETDEGFIKIDGNMQTSLPAIYAIGDVTGGPMLAVKAIKQAKTAVASIAGLKTEVDLTFMPVVAHTIPPAVSVGLTEQRAREFGLEVHVSQFALGGNGYATLTGKKDGFIKVVSDATTEIIQGIHMIGEGAIELSGSFVQSLEMAAKQEDLKFPLYAHPGVGEGFLEAVEGLVGQAIHAAPVKRDLANTRFQINTK</sequence>
<dbReference type="Proteomes" id="UP001303902">
    <property type="component" value="Chromosome"/>
</dbReference>
<keyword evidence="3 9" id="KW-0285">Flavoprotein</keyword>
<dbReference type="InterPro" id="IPR050151">
    <property type="entry name" value="Class-I_Pyr_Nuc-Dis_Oxidored"/>
</dbReference>
<dbReference type="PANTHER" id="PTHR22912:SF151">
    <property type="entry name" value="DIHYDROLIPOYL DEHYDROGENASE, MITOCHONDRIAL"/>
    <property type="match status" value="1"/>
</dbReference>
<feature type="domain" description="Pyridine nucleotide-disulphide oxidoreductase dimerisation" evidence="10">
    <location>
        <begin position="349"/>
        <end position="457"/>
    </location>
</feature>
<dbReference type="SUPFAM" id="SSF51905">
    <property type="entry name" value="FAD/NAD(P)-binding domain"/>
    <property type="match status" value="1"/>
</dbReference>
<dbReference type="PIRSF" id="PIRSF000350">
    <property type="entry name" value="Mercury_reductase_MerA"/>
    <property type="match status" value="1"/>
</dbReference>
<evidence type="ECO:0000259" key="11">
    <source>
        <dbReference type="Pfam" id="PF07992"/>
    </source>
</evidence>
<gene>
    <name evidence="12" type="ORF">QWT69_13610</name>
</gene>
<dbReference type="PRINTS" id="PR00411">
    <property type="entry name" value="PNDRDTASEI"/>
</dbReference>
<evidence type="ECO:0000256" key="4">
    <source>
        <dbReference type="ARBA" id="ARBA00022827"/>
    </source>
</evidence>
<keyword evidence="8 9" id="KW-0676">Redox-active center</keyword>
<dbReference type="Pfam" id="PF02852">
    <property type="entry name" value="Pyr_redox_dim"/>
    <property type="match status" value="1"/>
</dbReference>
<evidence type="ECO:0000313" key="12">
    <source>
        <dbReference type="EMBL" id="WOV86898.1"/>
    </source>
</evidence>
<dbReference type="Pfam" id="PF07992">
    <property type="entry name" value="Pyr_redox_2"/>
    <property type="match status" value="1"/>
</dbReference>
<evidence type="ECO:0000259" key="10">
    <source>
        <dbReference type="Pfam" id="PF02852"/>
    </source>
</evidence>
<comment type="similarity">
    <text evidence="2 9">Belongs to the class-I pyridine nucleotide-disulfide oxidoreductase family.</text>
</comment>
<dbReference type="PROSITE" id="PS00076">
    <property type="entry name" value="PYRIDINE_REDOX_1"/>
    <property type="match status" value="1"/>
</dbReference>
<proteinExistence type="inferred from homology"/>